<evidence type="ECO:0000256" key="8">
    <source>
        <dbReference type="ARBA" id="ARBA00022967"/>
    </source>
</evidence>
<dbReference type="GO" id="GO:0005524">
    <property type="term" value="F:ATP binding"/>
    <property type="evidence" value="ECO:0007669"/>
    <property type="project" value="UniProtKB-UniRule"/>
</dbReference>
<evidence type="ECO:0000256" key="17">
    <source>
        <dbReference type="ARBA" id="ARBA00078718"/>
    </source>
</evidence>
<gene>
    <name evidence="20" type="ORF">BCAMP_06200</name>
</gene>
<feature type="transmembrane region" description="Helical" evidence="18">
    <location>
        <begin position="638"/>
        <end position="657"/>
    </location>
</feature>
<evidence type="ECO:0000256" key="13">
    <source>
        <dbReference type="ARBA" id="ARBA00043263"/>
    </source>
</evidence>
<dbReference type="GO" id="GO:0008551">
    <property type="term" value="F:P-type cadmium transporter activity"/>
    <property type="evidence" value="ECO:0007669"/>
    <property type="project" value="UniProtKB-EC"/>
</dbReference>
<evidence type="ECO:0000256" key="1">
    <source>
        <dbReference type="ARBA" id="ARBA00004651"/>
    </source>
</evidence>
<dbReference type="RefSeq" id="WP_035314366.1">
    <property type="nucleotide sequence ID" value="NZ_AODH01000022.1"/>
</dbReference>
<dbReference type="EC" id="7.2.2.21" evidence="12"/>
<dbReference type="InterPro" id="IPR023298">
    <property type="entry name" value="ATPase_P-typ_TM_dom_sf"/>
</dbReference>
<evidence type="ECO:0000256" key="12">
    <source>
        <dbReference type="ARBA" id="ARBA00039103"/>
    </source>
</evidence>
<keyword evidence="3" id="KW-0813">Transport</keyword>
<evidence type="ECO:0000259" key="19">
    <source>
        <dbReference type="Pfam" id="PF00122"/>
    </source>
</evidence>
<feature type="transmembrane region" description="Helical" evidence="18">
    <location>
        <begin position="154"/>
        <end position="172"/>
    </location>
</feature>
<reference evidence="20 21" key="1">
    <citation type="submission" date="2012-12" db="EMBL/GenBank/DDBJ databases">
        <title>Novel taxa of Listeriaceae from agricultural environments in the United States.</title>
        <authorList>
            <person name="den Bakker H.C."/>
            <person name="Allred A."/>
            <person name="Warchocki S."/>
            <person name="Wright E.M."/>
            <person name="Burrell A."/>
            <person name="Nightingale K.K."/>
            <person name="Kephart D."/>
            <person name="Wiedmann M."/>
        </authorList>
    </citation>
    <scope>NUCLEOTIDE SEQUENCE [LARGE SCALE GENOMIC DNA]</scope>
    <source>
        <strain evidence="20 21">FSL F6-1037</strain>
    </source>
</reference>
<organism evidence="20 21">
    <name type="scientific">Brochothrix campestris FSL F6-1037</name>
    <dbReference type="NCBI Taxonomy" id="1265861"/>
    <lineage>
        <taxon>Bacteria</taxon>
        <taxon>Bacillati</taxon>
        <taxon>Bacillota</taxon>
        <taxon>Bacilli</taxon>
        <taxon>Bacillales</taxon>
        <taxon>Listeriaceae</taxon>
        <taxon>Brochothrix</taxon>
    </lineage>
</organism>
<dbReference type="InterPro" id="IPR023214">
    <property type="entry name" value="HAD_sf"/>
</dbReference>
<dbReference type="SUPFAM" id="SSF56784">
    <property type="entry name" value="HAD-like"/>
    <property type="match status" value="1"/>
</dbReference>
<dbReference type="InterPro" id="IPR036163">
    <property type="entry name" value="HMA_dom_sf"/>
</dbReference>
<evidence type="ECO:0000256" key="2">
    <source>
        <dbReference type="ARBA" id="ARBA00006024"/>
    </source>
</evidence>
<dbReference type="PROSITE" id="PS00154">
    <property type="entry name" value="ATPASE_E1_E2"/>
    <property type="match status" value="1"/>
</dbReference>
<keyword evidence="7 18" id="KW-0479">Metal-binding</keyword>
<evidence type="ECO:0000256" key="3">
    <source>
        <dbReference type="ARBA" id="ARBA00022448"/>
    </source>
</evidence>
<comment type="function">
    <text evidence="15">Couples the hydrolysis of ATP with the export of cadmium.</text>
</comment>
<evidence type="ECO:0000256" key="14">
    <source>
        <dbReference type="ARBA" id="ARBA00049338"/>
    </source>
</evidence>
<evidence type="ECO:0000256" key="4">
    <source>
        <dbReference type="ARBA" id="ARBA00022539"/>
    </source>
</evidence>
<sequence length="700" mass="75460">MTKHQLTGLDCANCARELELEIRRLDHGETANINYAAQTLTIADTVDLTAVKRILATEGAQLAAQTDAMKQRQQQRRELLVLISAALIFVATLSFQQHLLSGFVFSLYVAAAAISGYTTFIRGLKNLLVWRFTIDTLMTIAMIGAFSIGEWREGALVAILFGINEYLEGFGMRRARQSMNSLLQLAPETATLYNDGDEQVVGLESLKIDDVVIVKAGEKMPTDGVVLTGYCHMNEAAITGEALPVKKTAGVPVYGGAVNQDGTLVVRVTKRYEESAIARIFALVAEAQSQQTPLELAIDKFAKIYTPLILVLAILVVIIPSLITGEWQSWLYQGLAVLIIGCPCALVLSSPIALMAGITRSAKSGVLVKSGVFLEQLAKIQEVVMDKTGTLTKGELEVNATWIAENANKAKLYGLVVKMEGESKHPLAKALLTAASQELTTEITAGSVTTLAGKGLRLEVATTHYFLGNKRLFTPEHWSTTSERAYEAMLADGMTVAILGDETTVLAIFGIRDQLREEASETITALQKNGVKRLTMLTGDNEQSAALMSAEAGLTDYHANLLPEDKVSYIKTAKTTHTVAMIGDGINDAPALATADIGIAMGQGSDAAIEVADVVLMQNHLKRLPIVQGIAHQVQRVIYFNIGIALSLKLIALLLTIPGWLTLWFAILADMGATVIVTLLSLSLLIPGAEEKTLHTTDEA</sequence>
<dbReference type="PROSITE" id="PS01229">
    <property type="entry name" value="COF_2"/>
    <property type="match status" value="1"/>
</dbReference>
<dbReference type="InterPro" id="IPR017969">
    <property type="entry name" value="Heavy-metal-associated_CS"/>
</dbReference>
<comment type="similarity">
    <text evidence="2 18">Belongs to the cation transport ATPase (P-type) (TC 3.A.3) family. Type IB subfamily.</text>
</comment>
<evidence type="ECO:0000256" key="6">
    <source>
        <dbReference type="ARBA" id="ARBA00022692"/>
    </source>
</evidence>
<dbReference type="PANTHER" id="PTHR48085">
    <property type="entry name" value="CADMIUM/ZINC-TRANSPORTING ATPASE HMA2-RELATED"/>
    <property type="match status" value="1"/>
</dbReference>
<feature type="transmembrane region" description="Helical" evidence="18">
    <location>
        <begin position="128"/>
        <end position="148"/>
    </location>
</feature>
<keyword evidence="8" id="KW-1278">Translocase</keyword>
<feature type="transmembrane region" description="Helical" evidence="18">
    <location>
        <begin position="663"/>
        <end position="686"/>
    </location>
</feature>
<comment type="subcellular location">
    <subcellularLocation>
        <location evidence="1">Cell membrane</location>
        <topology evidence="1">Multi-pass membrane protein</topology>
    </subcellularLocation>
</comment>
<dbReference type="InterPro" id="IPR051014">
    <property type="entry name" value="Cation_Transport_ATPase_IB"/>
</dbReference>
<evidence type="ECO:0000256" key="5">
    <source>
        <dbReference type="ARBA" id="ARBA00022553"/>
    </source>
</evidence>
<dbReference type="InterPro" id="IPR036412">
    <property type="entry name" value="HAD-like_sf"/>
</dbReference>
<dbReference type="FunFam" id="2.70.150.10:FF:000002">
    <property type="entry name" value="Copper-transporting ATPase 1, putative"/>
    <property type="match status" value="1"/>
</dbReference>
<dbReference type="NCBIfam" id="TIGR01525">
    <property type="entry name" value="ATPase-IB_hvy"/>
    <property type="match status" value="1"/>
</dbReference>
<keyword evidence="21" id="KW-1185">Reference proteome</keyword>
<dbReference type="SUPFAM" id="SSF55008">
    <property type="entry name" value="HMA, heavy metal-associated domain"/>
    <property type="match status" value="1"/>
</dbReference>
<dbReference type="Gene3D" id="2.70.150.10">
    <property type="entry name" value="Calcium-transporting ATPase, cytoplasmic transduction domain A"/>
    <property type="match status" value="1"/>
</dbReference>
<dbReference type="Gene3D" id="3.30.70.100">
    <property type="match status" value="1"/>
</dbReference>
<feature type="transmembrane region" description="Helical" evidence="18">
    <location>
        <begin position="330"/>
        <end position="354"/>
    </location>
</feature>
<feature type="transmembrane region" description="Helical" evidence="18">
    <location>
        <begin position="102"/>
        <end position="121"/>
    </location>
</feature>
<dbReference type="EMBL" id="AODH01000022">
    <property type="protein sequence ID" value="EUJ40014.1"/>
    <property type="molecule type" value="Genomic_DNA"/>
</dbReference>
<name>W7CKN5_9LIST</name>
<feature type="transmembrane region" description="Helical" evidence="18">
    <location>
        <begin position="304"/>
        <end position="324"/>
    </location>
</feature>
<dbReference type="PRINTS" id="PR00941">
    <property type="entry name" value="CDATPASE"/>
</dbReference>
<comment type="caution">
    <text evidence="20">The sequence shown here is derived from an EMBL/GenBank/DDBJ whole genome shotgun (WGS) entry which is preliminary data.</text>
</comment>
<dbReference type="SFLD" id="SFLDS00003">
    <property type="entry name" value="Haloacid_Dehalogenase"/>
    <property type="match status" value="1"/>
</dbReference>
<keyword evidence="9 18" id="KW-1133">Transmembrane helix</keyword>
<dbReference type="Gene3D" id="3.40.50.1000">
    <property type="entry name" value="HAD superfamily/HAD-like"/>
    <property type="match status" value="1"/>
</dbReference>
<keyword evidence="18" id="KW-0067">ATP-binding</keyword>
<dbReference type="InterPro" id="IPR023299">
    <property type="entry name" value="ATPase_P-typ_cyto_dom_N"/>
</dbReference>
<dbReference type="AlphaFoldDB" id="W7CKN5"/>
<dbReference type="SFLD" id="SFLDG00002">
    <property type="entry name" value="C1.7:_P-type_atpase_like"/>
    <property type="match status" value="1"/>
</dbReference>
<evidence type="ECO:0000256" key="18">
    <source>
        <dbReference type="RuleBase" id="RU362081"/>
    </source>
</evidence>
<evidence type="ECO:0000256" key="9">
    <source>
        <dbReference type="ARBA" id="ARBA00022989"/>
    </source>
</evidence>
<dbReference type="STRING" id="1265861.BCAMP_06200"/>
<dbReference type="Pfam" id="PF00702">
    <property type="entry name" value="Hydrolase"/>
    <property type="match status" value="1"/>
</dbReference>
<dbReference type="InterPro" id="IPR027256">
    <property type="entry name" value="P-typ_ATPase_IB"/>
</dbReference>
<dbReference type="PATRIC" id="fig|1265861.3.peg.1227"/>
<dbReference type="SUPFAM" id="SSF81653">
    <property type="entry name" value="Calcium ATPase, transduction domain A"/>
    <property type="match status" value="1"/>
</dbReference>
<dbReference type="InterPro" id="IPR008250">
    <property type="entry name" value="ATPase_P-typ_transduc_dom_A_sf"/>
</dbReference>
<evidence type="ECO:0000313" key="21">
    <source>
        <dbReference type="Proteomes" id="UP000019243"/>
    </source>
</evidence>
<keyword evidence="10" id="KW-0406">Ion transport</keyword>
<keyword evidence="13" id="KW-0105">Cadmium resistance</keyword>
<proteinExistence type="inferred from homology"/>
<evidence type="ECO:0000256" key="15">
    <source>
        <dbReference type="ARBA" id="ARBA00055196"/>
    </source>
</evidence>
<keyword evidence="11 18" id="KW-0472">Membrane</keyword>
<dbReference type="PANTHER" id="PTHR48085:SF5">
    <property type="entry name" value="CADMIUM_ZINC-TRANSPORTING ATPASE HMA4-RELATED"/>
    <property type="match status" value="1"/>
</dbReference>
<keyword evidence="4" id="KW-0104">Cadmium</keyword>
<keyword evidence="5" id="KW-0597">Phosphoprotein</keyword>
<evidence type="ECO:0000256" key="10">
    <source>
        <dbReference type="ARBA" id="ARBA00023065"/>
    </source>
</evidence>
<evidence type="ECO:0000313" key="20">
    <source>
        <dbReference type="EMBL" id="EUJ40014.1"/>
    </source>
</evidence>
<evidence type="ECO:0000256" key="11">
    <source>
        <dbReference type="ARBA" id="ARBA00023136"/>
    </source>
</evidence>
<dbReference type="Gene3D" id="3.40.1110.10">
    <property type="entry name" value="Calcium-transporting ATPase, cytoplasmic domain N"/>
    <property type="match status" value="1"/>
</dbReference>
<dbReference type="InterPro" id="IPR018303">
    <property type="entry name" value="ATPase_P-typ_P_site"/>
</dbReference>
<dbReference type="InterPro" id="IPR044492">
    <property type="entry name" value="P_typ_ATPase_HD_dom"/>
</dbReference>
<dbReference type="GO" id="GO:0005886">
    <property type="term" value="C:plasma membrane"/>
    <property type="evidence" value="ECO:0007669"/>
    <property type="project" value="UniProtKB-SubCell"/>
</dbReference>
<protein>
    <recommendedName>
        <fullName evidence="16">Probable cadmium-transporting ATPase</fullName>
        <ecNumber evidence="12">7.2.2.21</ecNumber>
    </recommendedName>
    <alternativeName>
        <fullName evidence="17">Cadmium-efflux ATPase</fullName>
    </alternativeName>
</protein>
<feature type="transmembrane region" description="Helical" evidence="18">
    <location>
        <begin position="79"/>
        <end position="96"/>
    </location>
</feature>
<evidence type="ECO:0000256" key="7">
    <source>
        <dbReference type="ARBA" id="ARBA00022723"/>
    </source>
</evidence>
<dbReference type="PRINTS" id="PR00119">
    <property type="entry name" value="CATATPASE"/>
</dbReference>
<keyword evidence="6 18" id="KW-0812">Transmembrane</keyword>
<dbReference type="Pfam" id="PF00122">
    <property type="entry name" value="E1-E2_ATPase"/>
    <property type="match status" value="1"/>
</dbReference>
<dbReference type="GO" id="GO:0016887">
    <property type="term" value="F:ATP hydrolysis activity"/>
    <property type="evidence" value="ECO:0007669"/>
    <property type="project" value="InterPro"/>
</dbReference>
<dbReference type="NCBIfam" id="TIGR01494">
    <property type="entry name" value="ATPase_P-type"/>
    <property type="match status" value="1"/>
</dbReference>
<dbReference type="Proteomes" id="UP000019243">
    <property type="component" value="Unassembled WGS sequence"/>
</dbReference>
<accession>W7CKN5</accession>
<feature type="domain" description="P-type ATPase A" evidence="19">
    <location>
        <begin position="185"/>
        <end position="284"/>
    </location>
</feature>
<dbReference type="SFLD" id="SFLDF00027">
    <property type="entry name" value="p-type_atpase"/>
    <property type="match status" value="1"/>
</dbReference>
<evidence type="ECO:0000256" key="16">
    <source>
        <dbReference type="ARBA" id="ARBA00074282"/>
    </source>
</evidence>
<dbReference type="PROSITE" id="PS01047">
    <property type="entry name" value="HMA_1"/>
    <property type="match status" value="1"/>
</dbReference>
<dbReference type="GO" id="GO:0046686">
    <property type="term" value="P:response to cadmium ion"/>
    <property type="evidence" value="ECO:0007669"/>
    <property type="project" value="UniProtKB-KW"/>
</dbReference>
<dbReference type="SUPFAM" id="SSF81665">
    <property type="entry name" value="Calcium ATPase, transmembrane domain M"/>
    <property type="match status" value="1"/>
</dbReference>
<keyword evidence="18" id="KW-0547">Nucleotide-binding</keyword>
<dbReference type="InterPro" id="IPR001757">
    <property type="entry name" value="P_typ_ATPase"/>
</dbReference>
<dbReference type="OrthoDB" id="9813266at2"/>
<dbReference type="GO" id="GO:0046872">
    <property type="term" value="F:metal ion binding"/>
    <property type="evidence" value="ECO:0007669"/>
    <property type="project" value="UniProtKB-KW"/>
</dbReference>
<dbReference type="InterPro" id="IPR059000">
    <property type="entry name" value="ATPase_P-type_domA"/>
</dbReference>
<comment type="catalytic activity">
    <reaction evidence="14">
        <text>Cd(2+)(in) + ATP + H2O = Cd(2+)(out) + ADP + phosphate + H(+)</text>
        <dbReference type="Rhea" id="RHEA:12132"/>
        <dbReference type="ChEBI" id="CHEBI:15377"/>
        <dbReference type="ChEBI" id="CHEBI:15378"/>
        <dbReference type="ChEBI" id="CHEBI:30616"/>
        <dbReference type="ChEBI" id="CHEBI:43474"/>
        <dbReference type="ChEBI" id="CHEBI:48775"/>
        <dbReference type="ChEBI" id="CHEBI:456216"/>
        <dbReference type="EC" id="7.2.2.21"/>
    </reaction>
</comment>
<keyword evidence="18" id="KW-1003">Cell membrane</keyword>